<gene>
    <name evidence="4" type="ORF">CHILSU_LOCUS2286</name>
</gene>
<feature type="domain" description="CS" evidence="3">
    <location>
        <begin position="6"/>
        <end position="95"/>
    </location>
</feature>
<dbReference type="PANTHER" id="PTHR22932">
    <property type="entry name" value="TELOMERASE-BINDING PROTEIN P23 HSP90 CO-CHAPERONE"/>
    <property type="match status" value="1"/>
</dbReference>
<evidence type="ECO:0000259" key="3">
    <source>
        <dbReference type="PROSITE" id="PS51203"/>
    </source>
</evidence>
<sequence>MSGEAPIPPPVLWAQRKEDIFLTFSVESKEPTIKIEKDSVYFKGVNAQDNKVHEVTIPLYDAVLPENSGFLNKGRCIEMVLRKEKKDAPYWPSLTKDKKKPHYLKVDFNKWRDEDDEEENGAGNDNYDIEELLRSMGGGAGAGAGDKAEKPSFDDLESDSDDENLPDLE</sequence>
<keyword evidence="5" id="KW-1185">Reference proteome</keyword>
<dbReference type="InterPro" id="IPR007052">
    <property type="entry name" value="CS_dom"/>
</dbReference>
<proteinExistence type="inferred from homology"/>
<organism evidence="4 5">
    <name type="scientific">Chilo suppressalis</name>
    <name type="common">Asiatic rice borer moth</name>
    <dbReference type="NCBI Taxonomy" id="168631"/>
    <lineage>
        <taxon>Eukaryota</taxon>
        <taxon>Metazoa</taxon>
        <taxon>Ecdysozoa</taxon>
        <taxon>Arthropoda</taxon>
        <taxon>Hexapoda</taxon>
        <taxon>Insecta</taxon>
        <taxon>Pterygota</taxon>
        <taxon>Neoptera</taxon>
        <taxon>Endopterygota</taxon>
        <taxon>Lepidoptera</taxon>
        <taxon>Glossata</taxon>
        <taxon>Ditrysia</taxon>
        <taxon>Pyraloidea</taxon>
        <taxon>Crambidae</taxon>
        <taxon>Crambinae</taxon>
        <taxon>Chilo</taxon>
    </lineage>
</organism>
<reference evidence="4" key="1">
    <citation type="submission" date="2021-12" db="EMBL/GenBank/DDBJ databases">
        <authorList>
            <person name="King R."/>
        </authorList>
    </citation>
    <scope>NUCLEOTIDE SEQUENCE</scope>
</reference>
<dbReference type="Gene3D" id="2.60.40.790">
    <property type="match status" value="1"/>
</dbReference>
<feature type="region of interest" description="Disordered" evidence="2">
    <location>
        <begin position="109"/>
        <end position="169"/>
    </location>
</feature>
<evidence type="ECO:0000256" key="1">
    <source>
        <dbReference type="ARBA" id="ARBA00025733"/>
    </source>
</evidence>
<protein>
    <recommendedName>
        <fullName evidence="3">CS domain-containing protein</fullName>
    </recommendedName>
</protein>
<dbReference type="Proteomes" id="UP001153292">
    <property type="component" value="Chromosome 13"/>
</dbReference>
<evidence type="ECO:0000256" key="2">
    <source>
        <dbReference type="SAM" id="MobiDB-lite"/>
    </source>
</evidence>
<dbReference type="EMBL" id="OU963906">
    <property type="protein sequence ID" value="CAH0399155.1"/>
    <property type="molecule type" value="Genomic_DNA"/>
</dbReference>
<dbReference type="SUPFAM" id="SSF49764">
    <property type="entry name" value="HSP20-like chaperones"/>
    <property type="match status" value="1"/>
</dbReference>
<evidence type="ECO:0000313" key="4">
    <source>
        <dbReference type="EMBL" id="CAH0399155.1"/>
    </source>
</evidence>
<comment type="similarity">
    <text evidence="1">Belongs to the p23/wos2 family.</text>
</comment>
<feature type="compositionally biased region" description="Acidic residues" evidence="2">
    <location>
        <begin position="154"/>
        <end position="169"/>
    </location>
</feature>
<accession>A0ABN8AX33</accession>
<name>A0ABN8AX33_CHISP</name>
<dbReference type="CDD" id="cd06465">
    <property type="entry name" value="p23_hB-ind1_like"/>
    <property type="match status" value="1"/>
</dbReference>
<dbReference type="InterPro" id="IPR045250">
    <property type="entry name" value="p23-like"/>
</dbReference>
<dbReference type="PANTHER" id="PTHR22932:SF1">
    <property type="entry name" value="CO-CHAPERONE PROTEIN DAF-41"/>
    <property type="match status" value="1"/>
</dbReference>
<dbReference type="PROSITE" id="PS51203">
    <property type="entry name" value="CS"/>
    <property type="match status" value="1"/>
</dbReference>
<dbReference type="Pfam" id="PF04969">
    <property type="entry name" value="CS"/>
    <property type="match status" value="1"/>
</dbReference>
<dbReference type="InterPro" id="IPR008978">
    <property type="entry name" value="HSP20-like_chaperone"/>
</dbReference>
<evidence type="ECO:0000313" key="5">
    <source>
        <dbReference type="Proteomes" id="UP001153292"/>
    </source>
</evidence>